<feature type="compositionally biased region" description="Basic and acidic residues" evidence="1">
    <location>
        <begin position="111"/>
        <end position="129"/>
    </location>
</feature>
<gene>
    <name evidence="2" type="ORF">DM860_015913</name>
</gene>
<accession>A0A328DZX1</accession>
<evidence type="ECO:0000313" key="2">
    <source>
        <dbReference type="EMBL" id="RAL50766.1"/>
    </source>
</evidence>
<keyword evidence="3" id="KW-1185">Reference proteome</keyword>
<dbReference type="EMBL" id="NQVE01000055">
    <property type="protein sequence ID" value="RAL50766.1"/>
    <property type="molecule type" value="Genomic_DNA"/>
</dbReference>
<feature type="region of interest" description="Disordered" evidence="1">
    <location>
        <begin position="97"/>
        <end position="129"/>
    </location>
</feature>
<comment type="caution">
    <text evidence="2">The sequence shown here is derived from an EMBL/GenBank/DDBJ whole genome shotgun (WGS) entry which is preliminary data.</text>
</comment>
<name>A0A328DZX1_9ASTE</name>
<reference evidence="2 3" key="1">
    <citation type="submission" date="2018-06" db="EMBL/GenBank/DDBJ databases">
        <title>The Genome of Cuscuta australis (Dodder) Provides Insight into the Evolution of Plant Parasitism.</title>
        <authorList>
            <person name="Liu H."/>
        </authorList>
    </citation>
    <scope>NUCLEOTIDE SEQUENCE [LARGE SCALE GENOMIC DNA]</scope>
    <source>
        <strain evidence="3">cv. Yunnan</strain>
        <tissue evidence="2">Vines</tissue>
    </source>
</reference>
<dbReference type="Proteomes" id="UP000249390">
    <property type="component" value="Unassembled WGS sequence"/>
</dbReference>
<dbReference type="AlphaFoldDB" id="A0A328DZX1"/>
<evidence type="ECO:0000256" key="1">
    <source>
        <dbReference type="SAM" id="MobiDB-lite"/>
    </source>
</evidence>
<sequence length="155" mass="17635">MSIGNIQNCNNIKDVVKDYLWQQFTHDAFKSTMGTKKKKLDMLGATGHLNLQSSDVLKLTMSSYEKQRLERIELNAAKMKALGLEEKARLLLKRHSELNNQKKLQNKKGKKALEGAEEHRPNNNVHDGKELDASDAIIDDKDLNNVIPQTIVRKN</sequence>
<protein>
    <submittedName>
        <fullName evidence="2">Uncharacterized protein</fullName>
    </submittedName>
</protein>
<evidence type="ECO:0000313" key="3">
    <source>
        <dbReference type="Proteomes" id="UP000249390"/>
    </source>
</evidence>
<organism evidence="2 3">
    <name type="scientific">Cuscuta australis</name>
    <dbReference type="NCBI Taxonomy" id="267555"/>
    <lineage>
        <taxon>Eukaryota</taxon>
        <taxon>Viridiplantae</taxon>
        <taxon>Streptophyta</taxon>
        <taxon>Embryophyta</taxon>
        <taxon>Tracheophyta</taxon>
        <taxon>Spermatophyta</taxon>
        <taxon>Magnoliopsida</taxon>
        <taxon>eudicotyledons</taxon>
        <taxon>Gunneridae</taxon>
        <taxon>Pentapetalae</taxon>
        <taxon>asterids</taxon>
        <taxon>lamiids</taxon>
        <taxon>Solanales</taxon>
        <taxon>Convolvulaceae</taxon>
        <taxon>Cuscuteae</taxon>
        <taxon>Cuscuta</taxon>
        <taxon>Cuscuta subgen. Grammica</taxon>
        <taxon>Cuscuta sect. Cleistogrammica</taxon>
    </lineage>
</organism>
<proteinExistence type="predicted"/>